<evidence type="ECO:0000256" key="1">
    <source>
        <dbReference type="SAM" id="MobiDB-lite"/>
    </source>
</evidence>
<dbReference type="AlphaFoldDB" id="A0A6V7J6G2"/>
<gene>
    <name evidence="3" type="ORF">BBRV_LOCUS40394</name>
</gene>
<evidence type="ECO:0000313" key="3">
    <source>
        <dbReference type="EMBL" id="CAD1545908.1"/>
    </source>
</evidence>
<name>A0A6V7J6G2_9HYME</name>
<sequence>MVHINMRVFKVIALLVLGFSAINAVPASRLRAEHRDADTDLPLDNGEIKPNDAELVTNENSGELPKLKDDMYDQRQNGSENYNIHLDGLAIIVAPVEALLLAGIKDIPTPKPLDKPTEKPIEKPQNDKDQLLAMLKPQSGLEKGVEVKKMTQR</sequence>
<keyword evidence="2" id="KW-0732">Signal</keyword>
<proteinExistence type="predicted"/>
<feature type="chain" id="PRO_5028329974" evidence="2">
    <location>
        <begin position="25"/>
        <end position="153"/>
    </location>
</feature>
<evidence type="ECO:0000256" key="2">
    <source>
        <dbReference type="SAM" id="SignalP"/>
    </source>
</evidence>
<organism evidence="3">
    <name type="scientific">Bracon brevicornis</name>
    <dbReference type="NCBI Taxonomy" id="1563983"/>
    <lineage>
        <taxon>Eukaryota</taxon>
        <taxon>Metazoa</taxon>
        <taxon>Ecdysozoa</taxon>
        <taxon>Arthropoda</taxon>
        <taxon>Hexapoda</taxon>
        <taxon>Insecta</taxon>
        <taxon>Pterygota</taxon>
        <taxon>Neoptera</taxon>
        <taxon>Endopterygota</taxon>
        <taxon>Hymenoptera</taxon>
        <taxon>Apocrita</taxon>
        <taxon>Ichneumonoidea</taxon>
        <taxon>Braconidae</taxon>
        <taxon>Braconinae</taxon>
        <taxon>Bracon</taxon>
    </lineage>
</organism>
<feature type="compositionally biased region" description="Basic and acidic residues" evidence="1">
    <location>
        <begin position="112"/>
        <end position="129"/>
    </location>
</feature>
<accession>A0A6V7J6G2</accession>
<protein>
    <submittedName>
        <fullName evidence="3">Uncharacterized protein</fullName>
    </submittedName>
</protein>
<reference evidence="3" key="1">
    <citation type="submission" date="2020-07" db="EMBL/GenBank/DDBJ databases">
        <authorList>
            <person name="Ferguson B K."/>
        </authorList>
    </citation>
    <scope>NUCLEOTIDE SEQUENCE</scope>
    <source>
        <strain evidence="3">L06</strain>
    </source>
</reference>
<feature type="region of interest" description="Disordered" evidence="1">
    <location>
        <begin position="106"/>
        <end position="129"/>
    </location>
</feature>
<dbReference type="EMBL" id="CADCXW020000012">
    <property type="protein sequence ID" value="CAD1545908.1"/>
    <property type="molecule type" value="Genomic_DNA"/>
</dbReference>
<feature type="signal peptide" evidence="2">
    <location>
        <begin position="1"/>
        <end position="24"/>
    </location>
</feature>